<dbReference type="Proteomes" id="UP000198859">
    <property type="component" value="Chromosome I"/>
</dbReference>
<feature type="transmembrane region" description="Helical" evidence="1">
    <location>
        <begin position="12"/>
        <end position="33"/>
    </location>
</feature>
<keyword evidence="4" id="KW-1185">Reference proteome</keyword>
<dbReference type="AlphaFoldDB" id="A0A1H1YHQ9"/>
<dbReference type="Pfam" id="PF07811">
    <property type="entry name" value="TadE"/>
    <property type="match status" value="1"/>
</dbReference>
<protein>
    <submittedName>
        <fullName evidence="3">TadE-like protein</fullName>
    </submittedName>
</protein>
<evidence type="ECO:0000259" key="2">
    <source>
        <dbReference type="Pfam" id="PF07811"/>
    </source>
</evidence>
<keyword evidence="1" id="KW-0812">Transmembrane</keyword>
<proteinExistence type="predicted"/>
<name>A0A1H1YHQ9_9ACTN</name>
<evidence type="ECO:0000256" key="1">
    <source>
        <dbReference type="SAM" id="Phobius"/>
    </source>
</evidence>
<accession>A0A1H1YHQ9</accession>
<keyword evidence="1" id="KW-0472">Membrane</keyword>
<sequence>MRLLNHRRAEDGAAAVEFALVLPVLLVIVFGIVQYGFYFRSSQVGAAAARDAARFAAVGLPLACTDFRSDVTQRIAPVQTGNVVVTRDYSTATTPVAEGDDVTVSVAFDSADLKFPFLPFLSSKNFQPIKRFVPAFITDETGTSTRQSPNATSDNGLTCNGNRSQCNSMSAMKVFTFDPSWLPNDQRAPVTAYDASGRAVWRLIG</sequence>
<dbReference type="STRING" id="642780.SAMN04488570_3839"/>
<dbReference type="InterPro" id="IPR012495">
    <property type="entry name" value="TadE-like_dom"/>
</dbReference>
<organism evidence="3 4">
    <name type="scientific">Nocardioides scoriae</name>
    <dbReference type="NCBI Taxonomy" id="642780"/>
    <lineage>
        <taxon>Bacteria</taxon>
        <taxon>Bacillati</taxon>
        <taxon>Actinomycetota</taxon>
        <taxon>Actinomycetes</taxon>
        <taxon>Propionibacteriales</taxon>
        <taxon>Nocardioidaceae</taxon>
        <taxon>Nocardioides</taxon>
    </lineage>
</organism>
<evidence type="ECO:0000313" key="4">
    <source>
        <dbReference type="Proteomes" id="UP000198859"/>
    </source>
</evidence>
<evidence type="ECO:0000313" key="3">
    <source>
        <dbReference type="EMBL" id="SDT20556.1"/>
    </source>
</evidence>
<dbReference type="EMBL" id="LT629757">
    <property type="protein sequence ID" value="SDT20556.1"/>
    <property type="molecule type" value="Genomic_DNA"/>
</dbReference>
<feature type="domain" description="TadE-like" evidence="2">
    <location>
        <begin position="12"/>
        <end position="54"/>
    </location>
</feature>
<reference evidence="4" key="1">
    <citation type="submission" date="2016-10" db="EMBL/GenBank/DDBJ databases">
        <authorList>
            <person name="Varghese N."/>
            <person name="Submissions S."/>
        </authorList>
    </citation>
    <scope>NUCLEOTIDE SEQUENCE [LARGE SCALE GENOMIC DNA]</scope>
    <source>
        <strain evidence="4">DSM 22127</strain>
    </source>
</reference>
<dbReference type="RefSeq" id="WP_231916967.1">
    <property type="nucleotide sequence ID" value="NZ_LT629757.1"/>
</dbReference>
<keyword evidence="1" id="KW-1133">Transmembrane helix</keyword>
<gene>
    <name evidence="3" type="ORF">SAMN04488570_3839</name>
</gene>